<gene>
    <name evidence="2" type="ORF">H1R20_g1911</name>
</gene>
<dbReference type="OrthoDB" id="2875868at2759"/>
<feature type="compositionally biased region" description="Acidic residues" evidence="1">
    <location>
        <begin position="267"/>
        <end position="276"/>
    </location>
</feature>
<feature type="non-terminal residue" evidence="2">
    <location>
        <position position="1"/>
    </location>
</feature>
<name>A0A9W8JQQ7_9AGAR</name>
<dbReference type="AlphaFoldDB" id="A0A9W8JQQ7"/>
<dbReference type="EMBL" id="JANBPK010000704">
    <property type="protein sequence ID" value="KAJ2935125.1"/>
    <property type="molecule type" value="Genomic_DNA"/>
</dbReference>
<comment type="caution">
    <text evidence="2">The sequence shown here is derived from an EMBL/GenBank/DDBJ whole genome shotgun (WGS) entry which is preliminary data.</text>
</comment>
<evidence type="ECO:0000313" key="2">
    <source>
        <dbReference type="EMBL" id="KAJ2935125.1"/>
    </source>
</evidence>
<reference evidence="2" key="1">
    <citation type="submission" date="2022-06" db="EMBL/GenBank/DDBJ databases">
        <title>Genome Sequence of Candolleomyces eurysporus.</title>
        <authorList>
            <person name="Buettner E."/>
        </authorList>
    </citation>
    <scope>NUCLEOTIDE SEQUENCE</scope>
    <source>
        <strain evidence="2">VTCC 930004</strain>
    </source>
</reference>
<accession>A0A9W8JQQ7</accession>
<evidence type="ECO:0000313" key="3">
    <source>
        <dbReference type="Proteomes" id="UP001140091"/>
    </source>
</evidence>
<evidence type="ECO:0000256" key="1">
    <source>
        <dbReference type="SAM" id="MobiDB-lite"/>
    </source>
</evidence>
<keyword evidence="3" id="KW-1185">Reference proteome</keyword>
<proteinExistence type="predicted"/>
<organism evidence="2 3">
    <name type="scientific">Candolleomyces eurysporus</name>
    <dbReference type="NCBI Taxonomy" id="2828524"/>
    <lineage>
        <taxon>Eukaryota</taxon>
        <taxon>Fungi</taxon>
        <taxon>Dikarya</taxon>
        <taxon>Basidiomycota</taxon>
        <taxon>Agaricomycotina</taxon>
        <taxon>Agaricomycetes</taxon>
        <taxon>Agaricomycetidae</taxon>
        <taxon>Agaricales</taxon>
        <taxon>Agaricineae</taxon>
        <taxon>Psathyrellaceae</taxon>
        <taxon>Candolleomyces</taxon>
    </lineage>
</organism>
<dbReference type="Proteomes" id="UP001140091">
    <property type="component" value="Unassembled WGS sequence"/>
</dbReference>
<feature type="region of interest" description="Disordered" evidence="1">
    <location>
        <begin position="254"/>
        <end position="306"/>
    </location>
</feature>
<protein>
    <submittedName>
        <fullName evidence="2">Uncharacterized protein</fullName>
    </submittedName>
</protein>
<sequence>MPVYRPRFSVRLRRLPEMRKRVLDAQQMPQPDRSLRPTIYHWSSSRNCLDYWRWPAYPCGRRVPPDELESYMLAYLCMAPSCFCAYVDNDGYTPSKISLVEAINKNKESQRHRPYIGEYIAECASEDSCGYFVVLERFYTQKVLATMVYQKRDKPLDPNMWDFMKDEEDEPQEGVAGGFRRMLAGKDSEDISRGHNRLKRSCEEFAEAVTETTDLFHTLEFDGLGASQFWELFIECASCQHVMPRHLYPYSHRCSKRTRDSDTTDAVPEEDSEGEEPASPGAEADGSVGASPTATEVGGTSGGAQRLTRARAIDELREIIRHTSGHDTSDMEVEDILDYFSELWPADDPREDIVEMLRSLS</sequence>